<dbReference type="AlphaFoldDB" id="A0ABD1XRY1"/>
<comment type="caution">
    <text evidence="1">The sequence shown here is derived from an EMBL/GenBank/DDBJ whole genome shotgun (WGS) entry which is preliminary data.</text>
</comment>
<keyword evidence="2" id="KW-1185">Reference proteome</keyword>
<accession>A0ABD1XRY1</accession>
<protein>
    <submittedName>
        <fullName evidence="1">Uncharacterized protein</fullName>
    </submittedName>
</protein>
<organism evidence="1 2">
    <name type="scientific">Riccia fluitans</name>
    <dbReference type="NCBI Taxonomy" id="41844"/>
    <lineage>
        <taxon>Eukaryota</taxon>
        <taxon>Viridiplantae</taxon>
        <taxon>Streptophyta</taxon>
        <taxon>Embryophyta</taxon>
        <taxon>Marchantiophyta</taxon>
        <taxon>Marchantiopsida</taxon>
        <taxon>Marchantiidae</taxon>
        <taxon>Marchantiales</taxon>
        <taxon>Ricciaceae</taxon>
        <taxon>Riccia</taxon>
    </lineage>
</organism>
<name>A0ABD1XRY1_9MARC</name>
<dbReference type="Proteomes" id="UP001605036">
    <property type="component" value="Unassembled WGS sequence"/>
</dbReference>
<reference evidence="1 2" key="1">
    <citation type="submission" date="2024-09" db="EMBL/GenBank/DDBJ databases">
        <title>Chromosome-scale assembly of Riccia fluitans.</title>
        <authorList>
            <person name="Paukszto L."/>
            <person name="Sawicki J."/>
            <person name="Karawczyk K."/>
            <person name="Piernik-Szablinska J."/>
            <person name="Szczecinska M."/>
            <person name="Mazdziarz M."/>
        </authorList>
    </citation>
    <scope>NUCLEOTIDE SEQUENCE [LARGE SCALE GENOMIC DNA]</scope>
    <source>
        <strain evidence="1">Rf_01</strain>
        <tissue evidence="1">Aerial parts of the thallus</tissue>
    </source>
</reference>
<dbReference type="EMBL" id="JBHFFA010000007">
    <property type="protein sequence ID" value="KAL2611720.1"/>
    <property type="molecule type" value="Genomic_DNA"/>
</dbReference>
<evidence type="ECO:0000313" key="2">
    <source>
        <dbReference type="Proteomes" id="UP001605036"/>
    </source>
</evidence>
<evidence type="ECO:0000313" key="1">
    <source>
        <dbReference type="EMBL" id="KAL2611720.1"/>
    </source>
</evidence>
<proteinExistence type="predicted"/>
<gene>
    <name evidence="1" type="ORF">R1flu_023412</name>
</gene>
<sequence length="70" mass="7864">MEFLPADAVGKPEALTFFLWMQFLMGCFIDPCSSGIDRNCGQASLTRTQCNVIIYTLEWLAVTDQYAALH</sequence>